<dbReference type="Pfam" id="PF14765">
    <property type="entry name" value="PS-DH"/>
    <property type="match status" value="1"/>
</dbReference>
<dbReference type="InterPro" id="IPR016036">
    <property type="entry name" value="Malonyl_transacylase_ACP-bd"/>
</dbReference>
<dbReference type="GO" id="GO:0006633">
    <property type="term" value="P:fatty acid biosynthetic process"/>
    <property type="evidence" value="ECO:0007669"/>
    <property type="project" value="InterPro"/>
</dbReference>
<evidence type="ECO:0000256" key="8">
    <source>
        <dbReference type="PROSITE-ProRule" id="PRU01363"/>
    </source>
</evidence>
<dbReference type="InterPro" id="IPR018201">
    <property type="entry name" value="Ketoacyl_synth_AS"/>
</dbReference>
<sequence length="2409" mass="264190">MGEHFTRPLDDDGFLASLNTDVTDCKPDDPVCIVGLACRLPGDIQSPSELWDFIMERKSAQGPVPAMRFNMKGFYHPDRTRAGVMSADGGYFIQRDVREFENTFFGINNLEATYMDPQQRQLLEVVYECLEHAGVPLDRLSGTNTGVYVGNFTMDFQTMQTRDPDYGSRYTATGTGTAILANRISHTFNLHGPSFTLDTACSSSIYCLHNAVRAIQSGDCESAIVAAANLITSPEQHLGTMKGGVLSPTSTCHTFDISADGYGRAEGVNAIYLKRLSAAITDGDKIWSVIRGTAINANGKTTGIAQPNANLQEAVIRKAYANAGLEFDDTDYVECHGTGTAVGDPIEVDSIASCFGPRRGTPLMIGSVKTNLGHSEAASGLTSIIKVSLAFDNNRIPPTHGVKTLNPKLKLEERNFKVVTEAEAWPRELHRASINSFGYGGANAHVVLESARSYILSHTANSRPSKRAIPRIFVLPVSAQTQKSLKLRMDQVRRVARSSSDDTIERLAHTLTQRRTSLRFKRFLLLQKLPDGSYDTISEPTFETADFATTIRLPFAFIFTGQGAQYAEMAKGLLISDKTFLDTIRELDHILKGLDPAHRPEWSLEQTILDPAEDSQINQVARSQPLCTAVQIGLLRMLQTYGIRASAVVGHSSGEIAAACAAGLLTESQAIKVAYFRGYAVDRLTTVGAMIAVGLGVAAARDAIREKDIADQVCIACVNSPESVTLSGDSSSISILKELLKSQGCFVRELHTGGRAYHSYMMQEIGALYEQLLTQYLGNTSNGPLKARMFSSVGETEDSLRIFENCFDTSTYWRENLVRPVQFNGALRNLVAEKQFHLIELGPHSALKGPVQQIRAGLGFSQHQLPYNSTLTRNLDANLCMRNLAGHLSIAGYTLDWAAVNELPKSGLSHLHDLPTYPWDYPDVLFHEPRASSDLRQRQHIRHELLGSKQLAGDGVQWSWRNILRLSEMPWMQGHKVENQVVFPATGYLAVSMEALSQILGLNRATFGKSVDSNTIFDFARVNIAAALVLQPDDETGKNTIELHTTMSPRRISTASTSSEWYDFTIVSWIAGQSTVHCTGGLRVICDLPQKSFVEVSQAEEFELWTPDPWYAKGKTEGLWFEDQFKSLTSLRTDGNRIRPEGICTTQLVPPCAKDPDALAYALHPITVDACLQAAIMGSTAGNLASLRAYLPVFITKAQIRALVRVASDEEEARIHTRSTQTGLATQRIDATLYDAAGTVMVNLMDIRLALYTSRTTGDSALTDSRLPRYPCLRTSWKPDITRLNDSTSSQYGDYFREFTKKSFPGLESGTSIAVMAGLVDLVAHKNPLSEFIDIRIDAASCEEKGIDFGQLLGTGTDFPRCSSYQVVGLDALRQADVRPPGGGTFDVVVLRDEFLAQQFDATQPEILTSLVGDNGIVIGINRETFMSQLRLVNWEIVEVPGDVFIARPSRKNTRLGSKDVFVVVRSPSTAVSQLVACLMDCLQEHNSGMNVRLVSLDQMDGFDLSKESICISMIEVEHELLASMGEAEMRLLRRITDNVSELLWLTGAGMLSGNPHPDLTLSGGLSRALMLEQPSLKFSVLDIGPIDATTTNVQSTCCNITMALTQESKVNDKEFVQKDGLMYISRFVSYPTFNDMFERCLTGSGRVKLEPLGSVLPAKLAISSCGQLDSIHYEQLTEPNLPVPADYIEVEVMAFSINAKDVYALNGRVETRAATIGNEFSGVVKSVGPNVSRLQPGDRVVVMAPNHLKTTERVPIWAAQKLLPGEEFTTMASLPVVYASAMYALHDRARLRARESILIHSGTGGLGLALIDIAQRLGAIVYTTVGSPEKREYVRCKLGIKDSHIFSSRDATFVDNIMTRTGGRGVQVVVNSLVGDLMHASWDCIAPFGRFVEVGKKELTNAGQLNMHAFLKNATFTAFDIADLFYQEDSFYHEIWSSKMTETLALYRSGQMSDMPRKVFKAGEITAALRYFSLSDRIGKVIVSLEDRTTSIPVAPAKYQTRLDPDKTYLLVGCLGGLGRSLSRWMLGRGARRFCFLGRSGADKPAAQALVRRLRAIGAVVEVVRGDVSQMSDVVSCVKASKNLGGPIGGVVQAAMGLHEALFSRMSNTAWQTSIQPKWAGSWNLHHALQGEPLDFFLLTSSMSGSVGTATESNYCAANGFLDAFAHWRRSQGLPAVSVGLGMISEVGYLHENPEIEALLLRKGIQPLNEDEFLQVIDMSLSAASLDESTEPHVLTGLEPFGFRRLMALGFDVDFEVVQDARMAILSAAVAADQKKYKRAAGWSQLAALDRSHLEATAPWFKTVPDNLFAVFSQEPDAQSLHQAALSLTRKRFSNLILMPVDQIDDSKPISQFGVDSMIAAELRTWLWNSFKVDVPFLDLLSPQKDLNTLAAFVADSVVKADASSSRS</sequence>
<dbReference type="CDD" id="cd05274">
    <property type="entry name" value="KR_FAS_SDR_x"/>
    <property type="match status" value="1"/>
</dbReference>
<feature type="active site" description="Proton donor; for dehydratase activity" evidence="8">
    <location>
        <position position="1169"/>
    </location>
</feature>
<dbReference type="Pfam" id="PF23114">
    <property type="entry name" value="NAD-bd_HRPKS_sdrA"/>
    <property type="match status" value="1"/>
</dbReference>
<dbReference type="SMART" id="SM00827">
    <property type="entry name" value="PKS_AT"/>
    <property type="match status" value="1"/>
</dbReference>
<dbReference type="GO" id="GO:0016491">
    <property type="term" value="F:oxidoreductase activity"/>
    <property type="evidence" value="ECO:0007669"/>
    <property type="project" value="UniProtKB-KW"/>
</dbReference>
<dbReference type="InterPro" id="IPR020841">
    <property type="entry name" value="PKS_Beta-ketoAc_synthase_dom"/>
</dbReference>
<dbReference type="PANTHER" id="PTHR43775">
    <property type="entry name" value="FATTY ACID SYNTHASE"/>
    <property type="match status" value="1"/>
</dbReference>
<feature type="domain" description="PKS/mFAS DH" evidence="11">
    <location>
        <begin position="943"/>
        <end position="1258"/>
    </location>
</feature>
<dbReference type="SMART" id="SM00829">
    <property type="entry name" value="PKS_ER"/>
    <property type="match status" value="1"/>
</dbReference>
<reference evidence="12" key="1">
    <citation type="submission" date="2016-05" db="EMBL/GenBank/DDBJ databases">
        <authorList>
            <person name="Lavstsen T."/>
            <person name="Jespersen J.S."/>
        </authorList>
    </citation>
    <scope>NUCLEOTIDE SEQUENCE</scope>
    <source>
        <strain evidence="12">NK17</strain>
    </source>
</reference>
<accession>A0A1P8NTJ2</accession>
<dbReference type="InterPro" id="IPR042104">
    <property type="entry name" value="PKS_dehydratase_sf"/>
</dbReference>
<dbReference type="InterPro" id="IPR036736">
    <property type="entry name" value="ACP-like_sf"/>
</dbReference>
<evidence type="ECO:0000256" key="4">
    <source>
        <dbReference type="ARBA" id="ARBA00022857"/>
    </source>
</evidence>
<dbReference type="SUPFAM" id="SSF47336">
    <property type="entry name" value="ACP-like"/>
    <property type="match status" value="1"/>
</dbReference>
<dbReference type="GO" id="GO:0031177">
    <property type="term" value="F:phosphopantetheine binding"/>
    <property type="evidence" value="ECO:0007669"/>
    <property type="project" value="InterPro"/>
</dbReference>
<dbReference type="SUPFAM" id="SSF53901">
    <property type="entry name" value="Thiolase-like"/>
    <property type="match status" value="1"/>
</dbReference>
<evidence type="ECO:0000256" key="6">
    <source>
        <dbReference type="ARBA" id="ARBA00023268"/>
    </source>
</evidence>
<evidence type="ECO:0000256" key="5">
    <source>
        <dbReference type="ARBA" id="ARBA00023002"/>
    </source>
</evidence>
<feature type="region of interest" description="N-terminal hotdog fold" evidence="8">
    <location>
        <begin position="943"/>
        <end position="1089"/>
    </location>
</feature>
<keyword evidence="6" id="KW-0511">Multifunctional enzyme</keyword>
<dbReference type="SUPFAM" id="SSF55048">
    <property type="entry name" value="Probable ACP-binding domain of malonyl-CoA ACP transacylase"/>
    <property type="match status" value="1"/>
</dbReference>
<evidence type="ECO:0000259" key="9">
    <source>
        <dbReference type="PROSITE" id="PS50075"/>
    </source>
</evidence>
<dbReference type="InterPro" id="IPR016035">
    <property type="entry name" value="Acyl_Trfase/lysoPLipase"/>
</dbReference>
<feature type="domain" description="Ketosynthase family 3 (KS3)" evidence="10">
    <location>
        <begin position="28"/>
        <end position="450"/>
    </location>
</feature>
<dbReference type="SMART" id="SM00822">
    <property type="entry name" value="PKS_KR"/>
    <property type="match status" value="1"/>
</dbReference>
<dbReference type="EMBL" id="KX190807">
    <property type="protein sequence ID" value="APX43996.1"/>
    <property type="molecule type" value="mRNA"/>
</dbReference>
<dbReference type="Pfam" id="PF08240">
    <property type="entry name" value="ADH_N"/>
    <property type="match status" value="1"/>
</dbReference>
<dbReference type="Pfam" id="PF02801">
    <property type="entry name" value="Ketoacyl-synt_C"/>
    <property type="match status" value="1"/>
</dbReference>
<dbReference type="GO" id="GO:0032259">
    <property type="term" value="P:methylation"/>
    <property type="evidence" value="ECO:0007669"/>
    <property type="project" value="UniProtKB-KW"/>
</dbReference>
<dbReference type="InterPro" id="IPR020806">
    <property type="entry name" value="PKS_PP-bd"/>
</dbReference>
<dbReference type="InterPro" id="IPR013154">
    <property type="entry name" value="ADH-like_N"/>
</dbReference>
<dbReference type="Pfam" id="PF00550">
    <property type="entry name" value="PP-binding"/>
    <property type="match status" value="1"/>
</dbReference>
<evidence type="ECO:0000256" key="1">
    <source>
        <dbReference type="ARBA" id="ARBA00022450"/>
    </source>
</evidence>
<keyword evidence="2" id="KW-0597">Phosphoprotein</keyword>
<dbReference type="PROSITE" id="PS00606">
    <property type="entry name" value="KS3_1"/>
    <property type="match status" value="1"/>
</dbReference>
<evidence type="ECO:0000259" key="10">
    <source>
        <dbReference type="PROSITE" id="PS52004"/>
    </source>
</evidence>
<dbReference type="InterPro" id="IPR001227">
    <property type="entry name" value="Ac_transferase_dom_sf"/>
</dbReference>
<dbReference type="GO" id="GO:0008168">
    <property type="term" value="F:methyltransferase activity"/>
    <property type="evidence" value="ECO:0007669"/>
    <property type="project" value="UniProtKB-KW"/>
</dbReference>
<dbReference type="PANTHER" id="PTHR43775:SF50">
    <property type="entry name" value="HIGHLY REDUCING POLYKETIDE SYNTHASE SRDA"/>
    <property type="match status" value="1"/>
</dbReference>
<dbReference type="InterPro" id="IPR006162">
    <property type="entry name" value="Ppantetheine_attach_site"/>
</dbReference>
<dbReference type="GO" id="GO:0004312">
    <property type="term" value="F:fatty acid synthase activity"/>
    <property type="evidence" value="ECO:0007669"/>
    <property type="project" value="TreeGrafter"/>
</dbReference>
<dbReference type="SMART" id="SM00823">
    <property type="entry name" value="PKS_PP"/>
    <property type="match status" value="1"/>
</dbReference>
<dbReference type="SMART" id="SM00825">
    <property type="entry name" value="PKS_KS"/>
    <property type="match status" value="1"/>
</dbReference>
<dbReference type="InterPro" id="IPR016039">
    <property type="entry name" value="Thiolase-like"/>
</dbReference>
<proteinExistence type="evidence at transcript level"/>
<dbReference type="Pfam" id="PF00109">
    <property type="entry name" value="ketoacyl-synt"/>
    <property type="match status" value="1"/>
</dbReference>
<dbReference type="InterPro" id="IPR020807">
    <property type="entry name" value="PKS_DH"/>
</dbReference>
<keyword evidence="3" id="KW-0808">Transferase</keyword>
<dbReference type="CDD" id="cd00833">
    <property type="entry name" value="PKS"/>
    <property type="match status" value="1"/>
</dbReference>
<dbReference type="PROSITE" id="PS52004">
    <property type="entry name" value="KS3_2"/>
    <property type="match status" value="1"/>
</dbReference>
<dbReference type="InterPro" id="IPR014030">
    <property type="entry name" value="Ketoacyl_synth_N"/>
</dbReference>
<dbReference type="SMART" id="SM00826">
    <property type="entry name" value="PKS_DH"/>
    <property type="match status" value="1"/>
</dbReference>
<dbReference type="FunFam" id="3.40.50.720:FF:000209">
    <property type="entry name" value="Polyketide synthase Pks12"/>
    <property type="match status" value="1"/>
</dbReference>
<dbReference type="InterPro" id="IPR032821">
    <property type="entry name" value="PKS_assoc"/>
</dbReference>
<dbReference type="Pfam" id="PF16197">
    <property type="entry name" value="KAsynt_C_assoc"/>
    <property type="match status" value="1"/>
</dbReference>
<dbReference type="Gene3D" id="3.40.50.720">
    <property type="entry name" value="NAD(P)-binding Rossmann-like Domain"/>
    <property type="match status" value="2"/>
</dbReference>
<dbReference type="InterPro" id="IPR057326">
    <property type="entry name" value="KR_dom"/>
</dbReference>
<dbReference type="GO" id="GO:1901336">
    <property type="term" value="P:lactone biosynthetic process"/>
    <property type="evidence" value="ECO:0007669"/>
    <property type="project" value="UniProtKB-ARBA"/>
</dbReference>
<dbReference type="Gene3D" id="3.40.47.10">
    <property type="match status" value="1"/>
</dbReference>
<feature type="active site" description="Proton acceptor; for dehydratase activity" evidence="8">
    <location>
        <position position="975"/>
    </location>
</feature>
<dbReference type="InterPro" id="IPR049900">
    <property type="entry name" value="PKS_mFAS_DH"/>
</dbReference>
<dbReference type="SUPFAM" id="SSF50129">
    <property type="entry name" value="GroES-like"/>
    <property type="match status" value="1"/>
</dbReference>
<dbReference type="InterPro" id="IPR014043">
    <property type="entry name" value="Acyl_transferase_dom"/>
</dbReference>
<feature type="region of interest" description="C-terminal hotdog fold" evidence="8">
    <location>
        <begin position="1102"/>
        <end position="1258"/>
    </location>
</feature>
<evidence type="ECO:0000259" key="11">
    <source>
        <dbReference type="PROSITE" id="PS52019"/>
    </source>
</evidence>
<dbReference type="SUPFAM" id="SSF51735">
    <property type="entry name" value="NAD(P)-binding Rossmann-fold domains"/>
    <property type="match status" value="2"/>
</dbReference>
<evidence type="ECO:0000256" key="3">
    <source>
        <dbReference type="ARBA" id="ARBA00022679"/>
    </source>
</evidence>
<gene>
    <name evidence="12" type="primary">pks25</name>
</gene>
<dbReference type="Gene3D" id="3.10.129.110">
    <property type="entry name" value="Polyketide synthase dehydratase"/>
    <property type="match status" value="1"/>
</dbReference>
<dbReference type="InterPro" id="IPR036291">
    <property type="entry name" value="NAD(P)-bd_dom_sf"/>
</dbReference>
<evidence type="ECO:0000256" key="7">
    <source>
        <dbReference type="ARBA" id="ARBA00023315"/>
    </source>
</evidence>
<keyword evidence="5" id="KW-0560">Oxidoreductase</keyword>
<protein>
    <submittedName>
        <fullName evidence="12">Polyketide synthase</fullName>
    </submittedName>
</protein>
<keyword evidence="1" id="KW-0596">Phosphopantetheine</keyword>
<dbReference type="InterPro" id="IPR013149">
    <property type="entry name" value="ADH-like_C"/>
</dbReference>
<dbReference type="InterPro" id="IPR011032">
    <property type="entry name" value="GroES-like_sf"/>
</dbReference>
<dbReference type="Pfam" id="PF00698">
    <property type="entry name" value="Acyl_transf_1"/>
    <property type="match status" value="1"/>
</dbReference>
<dbReference type="InterPro" id="IPR056501">
    <property type="entry name" value="NAD-bd_HRPKS_sdrA"/>
</dbReference>
<name>A0A1P8NTJ2_PESMI</name>
<dbReference type="InterPro" id="IPR050091">
    <property type="entry name" value="PKS_NRPS_Biosynth_Enz"/>
</dbReference>
<evidence type="ECO:0000313" key="12">
    <source>
        <dbReference type="EMBL" id="APX43996.1"/>
    </source>
</evidence>
<dbReference type="Pfam" id="PF00107">
    <property type="entry name" value="ADH_zinc_N"/>
    <property type="match status" value="1"/>
</dbReference>
<dbReference type="SUPFAM" id="SSF52151">
    <property type="entry name" value="FabD/lysophospholipase-like"/>
    <property type="match status" value="1"/>
</dbReference>
<dbReference type="GO" id="GO:0030639">
    <property type="term" value="P:polyketide biosynthetic process"/>
    <property type="evidence" value="ECO:0007669"/>
    <property type="project" value="UniProtKB-ARBA"/>
</dbReference>
<dbReference type="Gene3D" id="3.40.366.10">
    <property type="entry name" value="Malonyl-Coenzyme A Acyl Carrier Protein, domain 2"/>
    <property type="match status" value="1"/>
</dbReference>
<dbReference type="InterPro" id="IPR049552">
    <property type="entry name" value="PKS_DH_N"/>
</dbReference>
<dbReference type="Pfam" id="PF21089">
    <property type="entry name" value="PKS_DH_N"/>
    <property type="match status" value="1"/>
</dbReference>
<dbReference type="InterPro" id="IPR013968">
    <property type="entry name" value="PKS_KR"/>
</dbReference>
<dbReference type="InterPro" id="IPR009081">
    <property type="entry name" value="PP-bd_ACP"/>
</dbReference>
<dbReference type="PROSITE" id="PS50075">
    <property type="entry name" value="CARRIER"/>
    <property type="match status" value="1"/>
</dbReference>
<keyword evidence="7" id="KW-0012">Acyltransferase</keyword>
<dbReference type="InterPro" id="IPR049551">
    <property type="entry name" value="PKS_DH_C"/>
</dbReference>
<dbReference type="GO" id="GO:0004315">
    <property type="term" value="F:3-oxoacyl-[acyl-carrier-protein] synthase activity"/>
    <property type="evidence" value="ECO:0007669"/>
    <property type="project" value="InterPro"/>
</dbReference>
<organism evidence="12">
    <name type="scientific">Pestalotiopsis microspora</name>
    <dbReference type="NCBI Taxonomy" id="85828"/>
    <lineage>
        <taxon>Eukaryota</taxon>
        <taxon>Fungi</taxon>
        <taxon>Dikarya</taxon>
        <taxon>Ascomycota</taxon>
        <taxon>Pezizomycotina</taxon>
        <taxon>Sordariomycetes</taxon>
        <taxon>Xylariomycetidae</taxon>
        <taxon>Amphisphaeriales</taxon>
        <taxon>Sporocadaceae</taxon>
        <taxon>Pestalotiopsis</taxon>
    </lineage>
</organism>
<evidence type="ECO:0000256" key="2">
    <source>
        <dbReference type="ARBA" id="ARBA00022553"/>
    </source>
</evidence>
<dbReference type="PROSITE" id="PS00012">
    <property type="entry name" value="PHOSPHOPANTETHEINE"/>
    <property type="match status" value="1"/>
</dbReference>
<dbReference type="Gene3D" id="3.90.180.10">
    <property type="entry name" value="Medium-chain alcohol dehydrogenases, catalytic domain"/>
    <property type="match status" value="1"/>
</dbReference>
<dbReference type="PROSITE" id="PS52019">
    <property type="entry name" value="PKS_MFAS_DH"/>
    <property type="match status" value="1"/>
</dbReference>
<dbReference type="InterPro" id="IPR014031">
    <property type="entry name" value="Ketoacyl_synth_C"/>
</dbReference>
<keyword evidence="4" id="KW-0521">NADP</keyword>
<dbReference type="Pfam" id="PF08659">
    <property type="entry name" value="KR"/>
    <property type="match status" value="1"/>
</dbReference>
<feature type="domain" description="Carrier" evidence="9">
    <location>
        <begin position="2321"/>
        <end position="2399"/>
    </location>
</feature>
<dbReference type="InterPro" id="IPR020843">
    <property type="entry name" value="ER"/>
</dbReference>
<dbReference type="CDD" id="cd05195">
    <property type="entry name" value="enoyl_red"/>
    <property type="match status" value="1"/>
</dbReference>